<keyword evidence="3" id="KW-1185">Reference proteome</keyword>
<dbReference type="EMBL" id="VRLW01000001">
    <property type="protein sequence ID" value="KAA1260690.1"/>
    <property type="molecule type" value="Genomic_DNA"/>
</dbReference>
<sequence length="223" mass="24338">MSSIHLPAEITPSIDIASIVRRVIHELKKMEVDEVISEQPVETRATTFVFDHRVITLSDIDGVPAAMNTIELPAGGIVTPAVRDVLRSRGISISRTTSKPVVSQVGKSGSKSKAHSPFRPIHLQHDESIDAALLESVKKQLSIRGIKLCNRASRGVMLSSRPATAVYRCISDNVSAVSINRMDDVIRFKQELKPSVYVLDAQHLNLIAIVNAIAQIARHGGQK</sequence>
<dbReference type="RefSeq" id="WP_068262234.1">
    <property type="nucleotide sequence ID" value="NZ_LWSK01000033.1"/>
</dbReference>
<organism evidence="2 3">
    <name type="scientific">Rubripirellula obstinata</name>
    <dbReference type="NCBI Taxonomy" id="406547"/>
    <lineage>
        <taxon>Bacteria</taxon>
        <taxon>Pseudomonadati</taxon>
        <taxon>Planctomycetota</taxon>
        <taxon>Planctomycetia</taxon>
        <taxon>Pirellulales</taxon>
        <taxon>Pirellulaceae</taxon>
        <taxon>Rubripirellula</taxon>
    </lineage>
</organism>
<feature type="region of interest" description="Disordered" evidence="1">
    <location>
        <begin position="97"/>
        <end position="116"/>
    </location>
</feature>
<evidence type="ECO:0000313" key="3">
    <source>
        <dbReference type="Proteomes" id="UP000322699"/>
    </source>
</evidence>
<dbReference type="AlphaFoldDB" id="A0A5B1CMB3"/>
<gene>
    <name evidence="2" type="ORF">LF1_32300</name>
</gene>
<dbReference type="OrthoDB" id="262107at2"/>
<dbReference type="Proteomes" id="UP000322699">
    <property type="component" value="Unassembled WGS sequence"/>
</dbReference>
<reference evidence="2 3" key="1">
    <citation type="submission" date="2019-08" db="EMBL/GenBank/DDBJ databases">
        <title>Deep-cultivation of Planctomycetes and their phenomic and genomic characterization uncovers novel biology.</title>
        <authorList>
            <person name="Wiegand S."/>
            <person name="Jogler M."/>
            <person name="Boedeker C."/>
            <person name="Pinto D."/>
            <person name="Vollmers J."/>
            <person name="Rivas-Marin E."/>
            <person name="Kohn T."/>
            <person name="Peeters S.H."/>
            <person name="Heuer A."/>
            <person name="Rast P."/>
            <person name="Oberbeckmann S."/>
            <person name="Bunk B."/>
            <person name="Jeske O."/>
            <person name="Meyerdierks A."/>
            <person name="Storesund J.E."/>
            <person name="Kallscheuer N."/>
            <person name="Luecker S."/>
            <person name="Lage O.M."/>
            <person name="Pohl T."/>
            <person name="Merkel B.J."/>
            <person name="Hornburger P."/>
            <person name="Mueller R.-W."/>
            <person name="Bruemmer F."/>
            <person name="Labrenz M."/>
            <person name="Spormann A.M."/>
            <person name="Op Den Camp H."/>
            <person name="Overmann J."/>
            <person name="Amann R."/>
            <person name="Jetten M.S.M."/>
            <person name="Mascher T."/>
            <person name="Medema M.H."/>
            <person name="Devos D.P."/>
            <person name="Kaster A.-K."/>
            <person name="Ovreas L."/>
            <person name="Rohde M."/>
            <person name="Galperin M.Y."/>
            <person name="Jogler C."/>
        </authorList>
    </citation>
    <scope>NUCLEOTIDE SEQUENCE [LARGE SCALE GENOMIC DNA]</scope>
    <source>
        <strain evidence="2 3">LF1</strain>
    </source>
</reference>
<name>A0A5B1CMB3_9BACT</name>
<comment type="caution">
    <text evidence="2">The sequence shown here is derived from an EMBL/GenBank/DDBJ whole genome shotgun (WGS) entry which is preliminary data.</text>
</comment>
<evidence type="ECO:0000256" key="1">
    <source>
        <dbReference type="SAM" id="MobiDB-lite"/>
    </source>
</evidence>
<evidence type="ECO:0000313" key="2">
    <source>
        <dbReference type="EMBL" id="KAA1260690.1"/>
    </source>
</evidence>
<protein>
    <submittedName>
        <fullName evidence="2">Uncharacterized protein</fullName>
    </submittedName>
</protein>
<proteinExistence type="predicted"/>
<feature type="compositionally biased region" description="Low complexity" evidence="1">
    <location>
        <begin position="97"/>
        <end position="109"/>
    </location>
</feature>
<accession>A0A5B1CMB3</accession>